<reference evidence="2" key="1">
    <citation type="submission" date="2017-11" db="EMBL/GenBank/DDBJ databases">
        <authorList>
            <person name="Kuznetsova I."/>
            <person name="Sazanova A."/>
            <person name="Chirak E."/>
            <person name="Safronova V."/>
            <person name="Willems A."/>
        </authorList>
    </citation>
    <scope>NUCLEOTIDE SEQUENCE [LARGE SCALE GENOMIC DNA]</scope>
    <source>
        <strain evidence="2">CCBAU 03422</strain>
    </source>
</reference>
<protein>
    <submittedName>
        <fullName evidence="1">Uncharacterized protein</fullName>
    </submittedName>
</protein>
<evidence type="ECO:0000313" key="1">
    <source>
        <dbReference type="EMBL" id="PSH65110.1"/>
    </source>
</evidence>
<proteinExistence type="predicted"/>
<gene>
    <name evidence="1" type="ORF">CU103_08765</name>
</gene>
<dbReference type="EMBL" id="PGGM01000003">
    <property type="protein sequence ID" value="PSH65110.1"/>
    <property type="molecule type" value="Genomic_DNA"/>
</dbReference>
<accession>A0A2P7BF67</accession>
<evidence type="ECO:0000313" key="2">
    <source>
        <dbReference type="Proteomes" id="UP000241764"/>
    </source>
</evidence>
<sequence>MKHHALEQLQAIAEVDRDHPEKLMSRNQRLERWAALLEQNPGQRLSTLPQTENQPVIARASMRADGSPMSIAFADPVFRAAGLANDSYGEAKRFFELTDRQLHRTICYCHFGATVSAATAAHYVRKASGRSRGFLAWLGNLFGN</sequence>
<dbReference type="Proteomes" id="UP000241764">
    <property type="component" value="Unassembled WGS sequence"/>
</dbReference>
<dbReference type="OrthoDB" id="8281686at2"/>
<dbReference type="RefSeq" id="WP_106663525.1">
    <property type="nucleotide sequence ID" value="NZ_PGGM01000003.1"/>
</dbReference>
<dbReference type="AlphaFoldDB" id="A0A2P7BF67"/>
<name>A0A2P7BF67_9HYPH</name>
<organism evidence="1 2">
    <name type="scientific">Phyllobacterium sophorae</name>
    <dbReference type="NCBI Taxonomy" id="1520277"/>
    <lineage>
        <taxon>Bacteria</taxon>
        <taxon>Pseudomonadati</taxon>
        <taxon>Pseudomonadota</taxon>
        <taxon>Alphaproteobacteria</taxon>
        <taxon>Hyphomicrobiales</taxon>
        <taxon>Phyllobacteriaceae</taxon>
        <taxon>Phyllobacterium</taxon>
    </lineage>
</organism>
<comment type="caution">
    <text evidence="1">The sequence shown here is derived from an EMBL/GenBank/DDBJ whole genome shotgun (WGS) entry which is preliminary data.</text>
</comment>
<keyword evidence="2" id="KW-1185">Reference proteome</keyword>